<reference evidence="1" key="2">
    <citation type="submission" date="2016-06" db="EMBL/GenBank/DDBJ databases">
        <title>The genome of a short-lived fish provides insights into sex chromosome evolution and the genetic control of aging.</title>
        <authorList>
            <person name="Reichwald K."/>
            <person name="Felder M."/>
            <person name="Petzold A."/>
            <person name="Koch P."/>
            <person name="Groth M."/>
            <person name="Platzer M."/>
        </authorList>
    </citation>
    <scope>NUCLEOTIDE SEQUENCE</scope>
    <source>
        <tissue evidence="1">Brain</tissue>
    </source>
</reference>
<gene>
    <name evidence="1" type="primary">Nfu_g_1_019414</name>
</gene>
<protein>
    <submittedName>
        <fullName evidence="1">Uncharacterized protein</fullName>
    </submittedName>
</protein>
<organism evidence="1">
    <name type="scientific">Iconisemion striatum</name>
    <dbReference type="NCBI Taxonomy" id="60296"/>
    <lineage>
        <taxon>Eukaryota</taxon>
        <taxon>Metazoa</taxon>
        <taxon>Chordata</taxon>
        <taxon>Craniata</taxon>
        <taxon>Vertebrata</taxon>
        <taxon>Euteleostomi</taxon>
        <taxon>Actinopterygii</taxon>
        <taxon>Neopterygii</taxon>
        <taxon>Teleostei</taxon>
        <taxon>Neoteleostei</taxon>
        <taxon>Acanthomorphata</taxon>
        <taxon>Ovalentaria</taxon>
        <taxon>Atherinomorphae</taxon>
        <taxon>Cyprinodontiformes</taxon>
        <taxon>Nothobranchiidae</taxon>
        <taxon>Iconisemion</taxon>
    </lineage>
</organism>
<proteinExistence type="predicted"/>
<dbReference type="EMBL" id="HADW01018883">
    <property type="protein sequence ID" value="SBP20283.1"/>
    <property type="molecule type" value="Transcribed_RNA"/>
</dbReference>
<dbReference type="AlphaFoldDB" id="A0A1A7XQK1"/>
<accession>A0A1A7XQK1</accession>
<name>A0A1A7XQK1_9TELE</name>
<reference evidence="1" key="1">
    <citation type="submission" date="2016-05" db="EMBL/GenBank/DDBJ databases">
        <authorList>
            <person name="Lavstsen T."/>
            <person name="Jespersen J.S."/>
        </authorList>
    </citation>
    <scope>NUCLEOTIDE SEQUENCE</scope>
    <source>
        <tissue evidence="1">Brain</tissue>
    </source>
</reference>
<evidence type="ECO:0000313" key="1">
    <source>
        <dbReference type="EMBL" id="SBP20283.1"/>
    </source>
</evidence>
<sequence>LGRCEDAPVLPSCLIIRTLDCTSDCLVVDSLILHGTH</sequence>
<feature type="non-terminal residue" evidence="1">
    <location>
        <position position="1"/>
    </location>
</feature>